<sequence length="284" mass="28827">MRLPLQPAPSLLSQLSPSSPSSSSTGTPSHPDPPLVFIDNEPFLVELQGSLEGPTGEPSAGQEASQAGTLMHGVRVGKVDLSDPKRPVLRIAHHRLEGKLETLLVPYALLRTTTTTSSSSSFPPSSDEPPTKRARLSPGPAVAPPHQGAPPPPRTTSIVVVAMIRHKLVFSKRPEPLVDVSSEADPLFAERKRAALAAGGAGGAGAAGRARKGPGPGPALPLTAGVGEGKAAGGKGGFFAPRKRPAEQPDVVEKVVVDDGAGKGGAKSKAPASSASVAAGATKR</sequence>
<keyword evidence="3" id="KW-0238">DNA-binding</keyword>
<dbReference type="InterPro" id="IPR018607">
    <property type="entry name" value="Ctf8"/>
</dbReference>
<evidence type="ECO:0000256" key="1">
    <source>
        <dbReference type="ARBA" id="ARBA00004123"/>
    </source>
</evidence>
<reference evidence="8 9" key="1">
    <citation type="submission" date="2019-03" db="EMBL/GenBank/DDBJ databases">
        <title>Rhodosporidium diobovatum UCD-FST 08-225 genome sequencing, assembly, and annotation.</title>
        <authorList>
            <person name="Fakankun I.U."/>
            <person name="Fristensky B."/>
            <person name="Levin D.B."/>
        </authorList>
    </citation>
    <scope>NUCLEOTIDE SEQUENCE [LARGE SCALE GENOMIC DNA]</scope>
    <source>
        <strain evidence="8 9">UCD-FST 08-225</strain>
    </source>
</reference>
<evidence type="ECO:0000256" key="6">
    <source>
        <dbReference type="ARBA" id="ARBA00038447"/>
    </source>
</evidence>
<comment type="subcellular location">
    <subcellularLocation>
        <location evidence="1">Nucleus</location>
    </subcellularLocation>
</comment>
<feature type="compositionally biased region" description="Pro residues" evidence="7">
    <location>
        <begin position="141"/>
        <end position="154"/>
    </location>
</feature>
<dbReference type="GO" id="GO:0031390">
    <property type="term" value="C:Ctf18 RFC-like complex"/>
    <property type="evidence" value="ECO:0007669"/>
    <property type="project" value="InterPro"/>
</dbReference>
<dbReference type="GO" id="GO:0007064">
    <property type="term" value="P:mitotic sister chromatid cohesion"/>
    <property type="evidence" value="ECO:0007669"/>
    <property type="project" value="InterPro"/>
</dbReference>
<keyword evidence="4" id="KW-0539">Nucleus</keyword>
<evidence type="ECO:0000256" key="2">
    <source>
        <dbReference type="ARBA" id="ARBA00022705"/>
    </source>
</evidence>
<comment type="similarity">
    <text evidence="6">Belongs to the CTF8 family.</text>
</comment>
<dbReference type="STRING" id="5288.A0A5C5FQE3"/>
<gene>
    <name evidence="8" type="ORF">DMC30DRAFT_449218</name>
</gene>
<dbReference type="GO" id="GO:0006260">
    <property type="term" value="P:DNA replication"/>
    <property type="evidence" value="ECO:0007669"/>
    <property type="project" value="UniProtKB-KW"/>
</dbReference>
<proteinExistence type="inferred from homology"/>
<protein>
    <recommendedName>
        <fullName evidence="10">Ctf8-domain-containing protein</fullName>
    </recommendedName>
</protein>
<evidence type="ECO:0000256" key="4">
    <source>
        <dbReference type="ARBA" id="ARBA00023242"/>
    </source>
</evidence>
<dbReference type="GO" id="GO:0003677">
    <property type="term" value="F:DNA binding"/>
    <property type="evidence" value="ECO:0007669"/>
    <property type="project" value="UniProtKB-KW"/>
</dbReference>
<name>A0A5C5FQE3_9BASI</name>
<dbReference type="Proteomes" id="UP000311382">
    <property type="component" value="Unassembled WGS sequence"/>
</dbReference>
<keyword evidence="2" id="KW-0235">DNA replication</keyword>
<evidence type="ECO:0000313" key="9">
    <source>
        <dbReference type="Proteomes" id="UP000311382"/>
    </source>
</evidence>
<evidence type="ECO:0000256" key="3">
    <source>
        <dbReference type="ARBA" id="ARBA00023125"/>
    </source>
</evidence>
<evidence type="ECO:0000256" key="5">
    <source>
        <dbReference type="ARBA" id="ARBA00023306"/>
    </source>
</evidence>
<keyword evidence="9" id="KW-1185">Reference proteome</keyword>
<dbReference type="PANTHER" id="PTHR28605">
    <property type="entry name" value="CTF8, CHROMOSOME TRANSMISSION FIDELITY FACTOR 8 HOMOLOG (S. CEREVISIAE)"/>
    <property type="match status" value="1"/>
</dbReference>
<accession>A0A5C5FQE3</accession>
<dbReference type="Pfam" id="PF09696">
    <property type="entry name" value="Ctf8"/>
    <property type="match status" value="1"/>
</dbReference>
<feature type="compositionally biased region" description="Low complexity" evidence="7">
    <location>
        <begin position="113"/>
        <end position="125"/>
    </location>
</feature>
<keyword evidence="5" id="KW-0131">Cell cycle</keyword>
<dbReference type="OrthoDB" id="121932at2759"/>
<feature type="region of interest" description="Disordered" evidence="7">
    <location>
        <begin position="113"/>
        <end position="155"/>
    </location>
</feature>
<feature type="region of interest" description="Disordered" evidence="7">
    <location>
        <begin position="204"/>
        <end position="228"/>
    </location>
</feature>
<evidence type="ECO:0000313" key="8">
    <source>
        <dbReference type="EMBL" id="TNY18021.1"/>
    </source>
</evidence>
<feature type="region of interest" description="Disordered" evidence="7">
    <location>
        <begin position="1"/>
        <end position="37"/>
    </location>
</feature>
<feature type="region of interest" description="Disordered" evidence="7">
    <location>
        <begin position="258"/>
        <end position="284"/>
    </location>
</feature>
<dbReference type="EMBL" id="SOZI01000161">
    <property type="protein sequence ID" value="TNY18021.1"/>
    <property type="molecule type" value="Genomic_DNA"/>
</dbReference>
<dbReference type="AlphaFoldDB" id="A0A5C5FQE3"/>
<dbReference type="PANTHER" id="PTHR28605:SF1">
    <property type="entry name" value="CHROMOSOME TRANSMISSION FIDELITY FACTOR 8"/>
    <property type="match status" value="1"/>
</dbReference>
<evidence type="ECO:0008006" key="10">
    <source>
        <dbReference type="Google" id="ProtNLM"/>
    </source>
</evidence>
<feature type="compositionally biased region" description="Low complexity" evidence="7">
    <location>
        <begin position="267"/>
        <end position="284"/>
    </location>
</feature>
<comment type="caution">
    <text evidence="8">The sequence shown here is derived from an EMBL/GenBank/DDBJ whole genome shotgun (WGS) entry which is preliminary data.</text>
</comment>
<evidence type="ECO:0000256" key="7">
    <source>
        <dbReference type="SAM" id="MobiDB-lite"/>
    </source>
</evidence>
<organism evidence="8 9">
    <name type="scientific">Rhodotorula diobovata</name>
    <dbReference type="NCBI Taxonomy" id="5288"/>
    <lineage>
        <taxon>Eukaryota</taxon>
        <taxon>Fungi</taxon>
        <taxon>Dikarya</taxon>
        <taxon>Basidiomycota</taxon>
        <taxon>Pucciniomycotina</taxon>
        <taxon>Microbotryomycetes</taxon>
        <taxon>Sporidiobolales</taxon>
        <taxon>Sporidiobolaceae</taxon>
        <taxon>Rhodotorula</taxon>
    </lineage>
</organism>
<feature type="compositionally biased region" description="Low complexity" evidence="7">
    <location>
        <begin position="1"/>
        <end position="29"/>
    </location>
</feature>